<dbReference type="InterPro" id="IPR002938">
    <property type="entry name" value="FAD-bd"/>
</dbReference>
<dbReference type="Gene3D" id="3.50.50.60">
    <property type="entry name" value="FAD/NAD(P)-binding domain"/>
    <property type="match status" value="1"/>
</dbReference>
<keyword evidence="2 4" id="KW-0503">Monooxygenase</keyword>
<name>A0A4Z0G8A4_9ACTN</name>
<dbReference type="PRINTS" id="PR00420">
    <property type="entry name" value="RNGMNOXGNASE"/>
</dbReference>
<dbReference type="GO" id="GO:0071949">
    <property type="term" value="F:FAD binding"/>
    <property type="evidence" value="ECO:0007669"/>
    <property type="project" value="InterPro"/>
</dbReference>
<accession>A0A4Z0G8A4</accession>
<gene>
    <name evidence="4" type="ORF">E4099_28320</name>
</gene>
<evidence type="ECO:0000313" key="4">
    <source>
        <dbReference type="EMBL" id="TGA91185.1"/>
    </source>
</evidence>
<evidence type="ECO:0000313" key="5">
    <source>
        <dbReference type="Proteomes" id="UP000297948"/>
    </source>
</evidence>
<comment type="caution">
    <text evidence="4">The sequence shown here is derived from an EMBL/GenBank/DDBJ whole genome shotgun (WGS) entry which is preliminary data.</text>
</comment>
<organism evidence="4 5">
    <name type="scientific">Streptomyces palmae</name>
    <dbReference type="NCBI Taxonomy" id="1701085"/>
    <lineage>
        <taxon>Bacteria</taxon>
        <taxon>Bacillati</taxon>
        <taxon>Actinomycetota</taxon>
        <taxon>Actinomycetes</taxon>
        <taxon>Kitasatosporales</taxon>
        <taxon>Streptomycetaceae</taxon>
        <taxon>Streptomyces</taxon>
    </lineage>
</organism>
<dbReference type="Pfam" id="PF01494">
    <property type="entry name" value="FAD_binding_3"/>
    <property type="match status" value="1"/>
</dbReference>
<keyword evidence="1" id="KW-0560">Oxidoreductase</keyword>
<dbReference type="SUPFAM" id="SSF51905">
    <property type="entry name" value="FAD/NAD(P)-binding domain"/>
    <property type="match status" value="1"/>
</dbReference>
<evidence type="ECO:0000256" key="2">
    <source>
        <dbReference type="ARBA" id="ARBA00023033"/>
    </source>
</evidence>
<proteinExistence type="predicted"/>
<dbReference type="EMBL" id="SRID01000425">
    <property type="protein sequence ID" value="TGA91185.1"/>
    <property type="molecule type" value="Genomic_DNA"/>
</dbReference>
<dbReference type="OrthoDB" id="9782160at2"/>
<feature type="domain" description="FAD-binding" evidence="3">
    <location>
        <begin position="2"/>
        <end position="346"/>
    </location>
</feature>
<dbReference type="Proteomes" id="UP000297948">
    <property type="component" value="Unassembled WGS sequence"/>
</dbReference>
<dbReference type="AlphaFoldDB" id="A0A4Z0G8A4"/>
<protein>
    <submittedName>
        <fullName evidence="4">FAD-dependent monooxygenase</fullName>
    </submittedName>
</protein>
<dbReference type="RefSeq" id="WP_135341975.1">
    <property type="nucleotide sequence ID" value="NZ_JBHLTX010000060.1"/>
</dbReference>
<sequence length="400" mass="42079">MTDALIIGGGIAGVATALALRKAGIDAVVHERRFEGEDEGGAFLTVFANGIAALRTIDAHQPVLEASFGADRVEFVGNTGKLLGTRPIAGGQDGTGGGPRTLKRASLNRVLRHEANRLGVPIRYGSRFAAAHTAPNGRIVASFADGARAQADVLIGADGIHSATRKTIDAAAPRPRYTGQVTVCGYTRDAPDAPAPGAYTMVYGKRAFFGCTVAPDGEVWWFANVPSPEVSRAELAATGADRWRERLTELFAADRTPAAGIIRASGETIVAAAGYEIPTVPTWSGESMVVIGDAAHAAAPNAAQGASMAIEDAVVLATCLRDLPRRQALAAYERLRRERVERLVAASAAMARHTAPGAVGRVVRDTLISRRLDRGSAGADDWLTGYRIDWSKTVTHRTAP</sequence>
<dbReference type="GO" id="GO:0004497">
    <property type="term" value="F:monooxygenase activity"/>
    <property type="evidence" value="ECO:0007669"/>
    <property type="project" value="UniProtKB-KW"/>
</dbReference>
<dbReference type="InterPro" id="IPR036188">
    <property type="entry name" value="FAD/NAD-bd_sf"/>
</dbReference>
<evidence type="ECO:0000256" key="1">
    <source>
        <dbReference type="ARBA" id="ARBA00023002"/>
    </source>
</evidence>
<keyword evidence="5" id="KW-1185">Reference proteome</keyword>
<dbReference type="InterPro" id="IPR050493">
    <property type="entry name" value="FAD-dep_Monooxygenase_BioMet"/>
</dbReference>
<reference evidence="4 5" key="1">
    <citation type="submission" date="2019-03" db="EMBL/GenBank/DDBJ databases">
        <authorList>
            <person name="Gonzalez-Pimentel J.L."/>
        </authorList>
    </citation>
    <scope>NUCLEOTIDE SEQUENCE [LARGE SCALE GENOMIC DNA]</scope>
    <source>
        <strain evidence="4 5">JCM 31289</strain>
    </source>
</reference>
<evidence type="ECO:0000259" key="3">
    <source>
        <dbReference type="Pfam" id="PF01494"/>
    </source>
</evidence>
<dbReference type="PANTHER" id="PTHR13789:SF309">
    <property type="entry name" value="PUTATIVE (AFU_ORTHOLOGUE AFUA_6G14510)-RELATED"/>
    <property type="match status" value="1"/>
</dbReference>
<dbReference type="PANTHER" id="PTHR13789">
    <property type="entry name" value="MONOOXYGENASE"/>
    <property type="match status" value="1"/>
</dbReference>